<dbReference type="OrthoDB" id="203316at2157"/>
<name>A0A1I2WGM6_9EURY</name>
<dbReference type="RefSeq" id="WP_092893902.1">
    <property type="nucleotide sequence ID" value="NZ_FOOQ01000008.1"/>
</dbReference>
<accession>A0A1I2WGM6</accession>
<dbReference type="EMBL" id="FOOQ01000008">
    <property type="protein sequence ID" value="SFH00512.1"/>
    <property type="molecule type" value="Genomic_DNA"/>
</dbReference>
<dbReference type="Proteomes" id="UP000198876">
    <property type="component" value="Unassembled WGS sequence"/>
</dbReference>
<reference evidence="3" key="1">
    <citation type="submission" date="2016-10" db="EMBL/GenBank/DDBJ databases">
        <authorList>
            <person name="Varghese N."/>
            <person name="Submissions S."/>
        </authorList>
    </citation>
    <scope>NUCLEOTIDE SEQUENCE [LARGE SCALE GENOMIC DNA]</scope>
    <source>
        <strain evidence="3">CGMCC 1.7739</strain>
    </source>
</reference>
<keyword evidence="3" id="KW-1185">Reference proteome</keyword>
<evidence type="ECO:0000313" key="2">
    <source>
        <dbReference type="EMBL" id="SFH00512.1"/>
    </source>
</evidence>
<evidence type="ECO:0000313" key="3">
    <source>
        <dbReference type="Proteomes" id="UP000198876"/>
    </source>
</evidence>
<dbReference type="AlphaFoldDB" id="A0A1I2WGM6"/>
<evidence type="ECO:0000256" key="1">
    <source>
        <dbReference type="SAM" id="MobiDB-lite"/>
    </source>
</evidence>
<feature type="region of interest" description="Disordered" evidence="1">
    <location>
        <begin position="1"/>
        <end position="24"/>
    </location>
</feature>
<protein>
    <submittedName>
        <fullName evidence="2">Uncharacterized protein</fullName>
    </submittedName>
</protein>
<proteinExistence type="predicted"/>
<organism evidence="2 3">
    <name type="scientific">Halopelagius inordinatus</name>
    <dbReference type="NCBI Taxonomy" id="553467"/>
    <lineage>
        <taxon>Archaea</taxon>
        <taxon>Methanobacteriati</taxon>
        <taxon>Methanobacteriota</taxon>
        <taxon>Stenosarchaea group</taxon>
        <taxon>Halobacteria</taxon>
        <taxon>Halobacteriales</taxon>
        <taxon>Haloferacaceae</taxon>
    </lineage>
</organism>
<dbReference type="STRING" id="553467.SAMN04488063_3556"/>
<sequence length="73" mass="7709">MGIIGTLKETFEASTQSADRGRGTGEPVGAYWCHDCAERIPVRETAGEDAPDCPECGDEMELERSPGSTGCAC</sequence>
<gene>
    <name evidence="2" type="ORF">SAMN04488063_3556</name>
</gene>